<comment type="function">
    <text evidence="9">NADP-dependent dehydrogenase with broad substrate specificity acting on 3-hydroxy acids. Catalyzes the NADP-dependent oxidation of L-allo-threonine to L-2-amino-3-keto-butyrate, which is spontaneously decarboxylated into aminoacetone. Also acts on D-threonine, L-serine, D-serine, D-3-hydroxyisobutyrate, L-3-hydroxyisobutyrate, D-glycerate and L-glycerate. Able to catalyze the reduction of the malonic semialdehyde to 3-hydroxypropionic acid. YdfG is apparently supplementing RutE, the presumed malonic semialdehyde reductase involved in pyrimidine degradation since both are able to detoxify malonic semialdehyde.</text>
</comment>
<organism evidence="12 13">
    <name type="scientific">Muribaculum gordoncarteri</name>
    <dbReference type="NCBI Taxonomy" id="2530390"/>
    <lineage>
        <taxon>Bacteria</taxon>
        <taxon>Pseudomonadati</taxon>
        <taxon>Bacteroidota</taxon>
        <taxon>Bacteroidia</taxon>
        <taxon>Bacteroidales</taxon>
        <taxon>Muribaculaceae</taxon>
        <taxon>Muribaculum</taxon>
    </lineage>
</organism>
<dbReference type="AlphaFoldDB" id="A0A4P7VR81"/>
<dbReference type="PANTHER" id="PTHR43086:SF3">
    <property type="entry name" value="NADP-DEPENDENT 3-HYDROXY ACID DEHYDROGENASE YDFG"/>
    <property type="match status" value="1"/>
</dbReference>
<dbReference type="InterPro" id="IPR020904">
    <property type="entry name" value="Sc_DH/Rdtase_CS"/>
</dbReference>
<comment type="similarity">
    <text evidence="1 11">Belongs to the short-chain dehydrogenases/reductases (SDR) family.</text>
</comment>
<dbReference type="InterPro" id="IPR036291">
    <property type="entry name" value="NAD(P)-bd_dom_sf"/>
</dbReference>
<proteinExistence type="inferred from homology"/>
<comment type="catalytic activity">
    <reaction evidence="3">
        <text>L-allo-threonine + NADP(+) = aminoacetone + CO2 + NADPH</text>
        <dbReference type="Rhea" id="RHEA:43524"/>
        <dbReference type="ChEBI" id="CHEBI:16526"/>
        <dbReference type="ChEBI" id="CHEBI:57783"/>
        <dbReference type="ChEBI" id="CHEBI:58320"/>
        <dbReference type="ChEBI" id="CHEBI:58349"/>
        <dbReference type="ChEBI" id="CHEBI:58585"/>
        <dbReference type="EC" id="1.1.1.381"/>
    </reaction>
</comment>
<dbReference type="EC" id="1.1.1.381" evidence="5"/>
<evidence type="ECO:0000256" key="9">
    <source>
        <dbReference type="ARBA" id="ARBA00045650"/>
    </source>
</evidence>
<dbReference type="PROSITE" id="PS00061">
    <property type="entry name" value="ADH_SHORT"/>
    <property type="match status" value="1"/>
</dbReference>
<dbReference type="EMBL" id="CP039393">
    <property type="protein sequence ID" value="QCD36725.1"/>
    <property type="molecule type" value="Genomic_DNA"/>
</dbReference>
<evidence type="ECO:0000256" key="6">
    <source>
        <dbReference type="ARBA" id="ARBA00044065"/>
    </source>
</evidence>
<evidence type="ECO:0000313" key="13">
    <source>
        <dbReference type="Proteomes" id="UP000297031"/>
    </source>
</evidence>
<evidence type="ECO:0000256" key="8">
    <source>
        <dbReference type="ARBA" id="ARBA00044349"/>
    </source>
</evidence>
<dbReference type="OrthoDB" id="9808814at2"/>
<dbReference type="Gene3D" id="3.40.50.720">
    <property type="entry name" value="NAD(P)-binding Rossmann-like Domain"/>
    <property type="match status" value="1"/>
</dbReference>
<comment type="catalytic activity">
    <reaction evidence="10">
        <text>3-hydroxypropanoate + NADP(+) = 3-oxopropanoate + NADPH + H(+)</text>
        <dbReference type="Rhea" id="RHEA:26438"/>
        <dbReference type="ChEBI" id="CHEBI:15378"/>
        <dbReference type="ChEBI" id="CHEBI:16510"/>
        <dbReference type="ChEBI" id="CHEBI:33190"/>
        <dbReference type="ChEBI" id="CHEBI:57783"/>
        <dbReference type="ChEBI" id="CHEBI:58349"/>
        <dbReference type="EC" id="1.1.1.298"/>
    </reaction>
</comment>
<dbReference type="PRINTS" id="PR00081">
    <property type="entry name" value="GDHRDH"/>
</dbReference>
<dbReference type="PIRSF" id="PIRSF000126">
    <property type="entry name" value="11-beta-HSD1"/>
    <property type="match status" value="1"/>
</dbReference>
<evidence type="ECO:0000256" key="3">
    <source>
        <dbReference type="ARBA" id="ARBA00043812"/>
    </source>
</evidence>
<keyword evidence="2" id="KW-0560">Oxidoreductase</keyword>
<protein>
    <recommendedName>
        <fullName evidence="6">NADP-dependent 3-hydroxy acid dehydrogenase YdfG</fullName>
        <ecNumber evidence="4">1.1.1.298</ecNumber>
        <ecNumber evidence="5">1.1.1.381</ecNumber>
    </recommendedName>
    <alternativeName>
        <fullName evidence="8">L-allo-threonine dehydrogenase</fullName>
    </alternativeName>
    <alternativeName>
        <fullName evidence="7">Malonic semialdehyde reductase</fullName>
    </alternativeName>
</protein>
<evidence type="ECO:0000256" key="7">
    <source>
        <dbReference type="ARBA" id="ARBA00044271"/>
    </source>
</evidence>
<dbReference type="Proteomes" id="UP000297031">
    <property type="component" value="Chromosome"/>
</dbReference>
<reference evidence="12 13" key="1">
    <citation type="submission" date="2019-02" db="EMBL/GenBank/DDBJ databases">
        <title>Isolation and identification of novel species under the genus Muribaculum.</title>
        <authorList>
            <person name="Miyake S."/>
            <person name="Ding Y."/>
            <person name="Low A."/>
            <person name="Soh M."/>
            <person name="Seedorf H."/>
        </authorList>
    </citation>
    <scope>NUCLEOTIDE SEQUENCE [LARGE SCALE GENOMIC DNA]</scope>
    <source>
        <strain evidence="12 13">TLL-A4</strain>
    </source>
</reference>
<gene>
    <name evidence="12" type="ORF">E7746_12965</name>
</gene>
<dbReference type="PRINTS" id="PR00080">
    <property type="entry name" value="SDRFAMILY"/>
</dbReference>
<evidence type="ECO:0000256" key="10">
    <source>
        <dbReference type="ARBA" id="ARBA00047274"/>
    </source>
</evidence>
<evidence type="ECO:0000256" key="4">
    <source>
        <dbReference type="ARBA" id="ARBA00044050"/>
    </source>
</evidence>
<dbReference type="KEGG" id="mgod:E7746_12965"/>
<evidence type="ECO:0000256" key="1">
    <source>
        <dbReference type="ARBA" id="ARBA00006484"/>
    </source>
</evidence>
<sequence length="268" mass="29722">MNREKRLRGCWAIVTGASSGIGLEFSRRLASLGCNVVMISNQDTLEKCATDLGVLYNVKALPLYLDLTDSNAVASITEFLDRRDITPRLLINNAGIFDFKAVNDLSESRINLYVDLHVRSLTHLSRTIAQRMSSNGVKGYILNMSSMSCWMPMPGIALYSATKAYIRAFSRALRIEVKELGVSVTVACPGGIATNLFGLPPKLQRLGVKLHALDTPQRFVKKALRRTLQGRAQYINGGLNRMAIVTVASLPEWARLIIKTRLLDRINQ</sequence>
<dbReference type="EC" id="1.1.1.298" evidence="4"/>
<evidence type="ECO:0000256" key="2">
    <source>
        <dbReference type="ARBA" id="ARBA00023002"/>
    </source>
</evidence>
<dbReference type="PANTHER" id="PTHR43086">
    <property type="entry name" value="VERY-LONG-CHAIN 3-OXOOACYL-COA REDUCTASE"/>
    <property type="match status" value="1"/>
</dbReference>
<evidence type="ECO:0000313" key="12">
    <source>
        <dbReference type="EMBL" id="QCD36725.1"/>
    </source>
</evidence>
<accession>A0A4P7VR81</accession>
<evidence type="ECO:0000256" key="5">
    <source>
        <dbReference type="ARBA" id="ARBA00044059"/>
    </source>
</evidence>
<dbReference type="Pfam" id="PF00106">
    <property type="entry name" value="adh_short"/>
    <property type="match status" value="1"/>
</dbReference>
<dbReference type="GO" id="GO:0035527">
    <property type="term" value="F:3-hydroxypropionate dehydrogenase (NADP+) activity"/>
    <property type="evidence" value="ECO:0007669"/>
    <property type="project" value="UniProtKB-EC"/>
</dbReference>
<dbReference type="InterPro" id="IPR002347">
    <property type="entry name" value="SDR_fam"/>
</dbReference>
<dbReference type="RefSeq" id="WP_136411070.1">
    <property type="nucleotide sequence ID" value="NZ_CP039393.1"/>
</dbReference>
<keyword evidence="13" id="KW-1185">Reference proteome</keyword>
<dbReference type="SUPFAM" id="SSF51735">
    <property type="entry name" value="NAD(P)-binding Rossmann-fold domains"/>
    <property type="match status" value="1"/>
</dbReference>
<name>A0A4P7VR81_9BACT</name>
<evidence type="ECO:0000256" key="11">
    <source>
        <dbReference type="RuleBase" id="RU000363"/>
    </source>
</evidence>